<dbReference type="GO" id="GO:0035091">
    <property type="term" value="F:phosphatidylinositol binding"/>
    <property type="evidence" value="ECO:0007669"/>
    <property type="project" value="TreeGrafter"/>
</dbReference>
<feature type="region of interest" description="Disordered" evidence="1">
    <location>
        <begin position="929"/>
        <end position="998"/>
    </location>
</feature>
<feature type="compositionally biased region" description="Polar residues" evidence="1">
    <location>
        <begin position="683"/>
        <end position="698"/>
    </location>
</feature>
<feature type="domain" description="PDZ" evidence="2">
    <location>
        <begin position="492"/>
        <end position="554"/>
    </location>
</feature>
<dbReference type="SUPFAM" id="SSF50156">
    <property type="entry name" value="PDZ domain-like"/>
    <property type="match status" value="3"/>
</dbReference>
<feature type="compositionally biased region" description="Basic residues" evidence="1">
    <location>
        <begin position="1315"/>
        <end position="1325"/>
    </location>
</feature>
<keyword evidence="4" id="KW-1185">Reference proteome</keyword>
<feature type="domain" description="PDZ" evidence="2">
    <location>
        <begin position="345"/>
        <end position="414"/>
    </location>
</feature>
<dbReference type="PANTHER" id="PTHR16484:SF17">
    <property type="entry name" value="BAZOOKA, ISOFORM B"/>
    <property type="match status" value="1"/>
</dbReference>
<dbReference type="GO" id="GO:0043296">
    <property type="term" value="C:apical junction complex"/>
    <property type="evidence" value="ECO:0007669"/>
    <property type="project" value="TreeGrafter"/>
</dbReference>
<dbReference type="GO" id="GO:0005938">
    <property type="term" value="C:cell cortex"/>
    <property type="evidence" value="ECO:0007669"/>
    <property type="project" value="TreeGrafter"/>
</dbReference>
<feature type="region of interest" description="Disordered" evidence="1">
    <location>
        <begin position="1099"/>
        <end position="1134"/>
    </location>
</feature>
<feature type="compositionally biased region" description="Basic and acidic residues" evidence="1">
    <location>
        <begin position="811"/>
        <end position="836"/>
    </location>
</feature>
<evidence type="ECO:0000313" key="3">
    <source>
        <dbReference type="EMBL" id="KAI1729247.1"/>
    </source>
</evidence>
<dbReference type="InterPro" id="IPR001478">
    <property type="entry name" value="PDZ"/>
</dbReference>
<dbReference type="GO" id="GO:0016324">
    <property type="term" value="C:apical plasma membrane"/>
    <property type="evidence" value="ECO:0007669"/>
    <property type="project" value="TreeGrafter"/>
</dbReference>
<protein>
    <submittedName>
        <fullName evidence="3">PDZ domain (Also known as DHR or GLGF) domain-containing protein</fullName>
    </submittedName>
</protein>
<dbReference type="InterPro" id="IPR052213">
    <property type="entry name" value="PAR3"/>
</dbReference>
<evidence type="ECO:0000313" key="4">
    <source>
        <dbReference type="Proteomes" id="UP001201812"/>
    </source>
</evidence>
<name>A0AAD4RDS6_9BILA</name>
<feature type="compositionally biased region" description="Polar residues" evidence="1">
    <location>
        <begin position="1103"/>
        <end position="1115"/>
    </location>
</feature>
<dbReference type="GO" id="GO:0000226">
    <property type="term" value="P:microtubule cytoskeleton organization"/>
    <property type="evidence" value="ECO:0007669"/>
    <property type="project" value="TreeGrafter"/>
</dbReference>
<feature type="region of interest" description="Disordered" evidence="1">
    <location>
        <begin position="1272"/>
        <end position="1330"/>
    </location>
</feature>
<dbReference type="GO" id="GO:0030010">
    <property type="term" value="P:establishment of cell polarity"/>
    <property type="evidence" value="ECO:0007669"/>
    <property type="project" value="TreeGrafter"/>
</dbReference>
<feature type="compositionally biased region" description="Polar residues" evidence="1">
    <location>
        <begin position="1274"/>
        <end position="1288"/>
    </location>
</feature>
<feature type="region of interest" description="Disordered" evidence="1">
    <location>
        <begin position="677"/>
        <end position="702"/>
    </location>
</feature>
<feature type="compositionally biased region" description="Basic and acidic residues" evidence="1">
    <location>
        <begin position="847"/>
        <end position="857"/>
    </location>
</feature>
<gene>
    <name evidence="3" type="ORF">DdX_01476</name>
</gene>
<dbReference type="EMBL" id="JAKKPZ010000001">
    <property type="protein sequence ID" value="KAI1729247.1"/>
    <property type="molecule type" value="Genomic_DNA"/>
</dbReference>
<comment type="caution">
    <text evidence="3">The sequence shown here is derived from an EMBL/GenBank/DDBJ whole genome shotgun (WGS) entry which is preliminary data.</text>
</comment>
<feature type="region of interest" description="Disordered" evidence="1">
    <location>
        <begin position="809"/>
        <end position="867"/>
    </location>
</feature>
<feature type="region of interest" description="Disordered" evidence="1">
    <location>
        <begin position="146"/>
        <end position="180"/>
    </location>
</feature>
<evidence type="ECO:0000256" key="1">
    <source>
        <dbReference type="SAM" id="MobiDB-lite"/>
    </source>
</evidence>
<dbReference type="GO" id="GO:0008104">
    <property type="term" value="P:intracellular protein localization"/>
    <property type="evidence" value="ECO:0007669"/>
    <property type="project" value="TreeGrafter"/>
</dbReference>
<evidence type="ECO:0000259" key="2">
    <source>
        <dbReference type="PROSITE" id="PS50106"/>
    </source>
</evidence>
<dbReference type="InterPro" id="IPR036034">
    <property type="entry name" value="PDZ_sf"/>
</dbReference>
<dbReference type="PROSITE" id="PS50106">
    <property type="entry name" value="PDZ"/>
    <property type="match status" value="3"/>
</dbReference>
<reference evidence="3" key="1">
    <citation type="submission" date="2022-01" db="EMBL/GenBank/DDBJ databases">
        <title>Genome Sequence Resource for Two Populations of Ditylenchus destructor, the Migratory Endoparasitic Phytonematode.</title>
        <authorList>
            <person name="Zhang H."/>
            <person name="Lin R."/>
            <person name="Xie B."/>
        </authorList>
    </citation>
    <scope>NUCLEOTIDE SEQUENCE</scope>
    <source>
        <strain evidence="3">BazhouSP</strain>
    </source>
</reference>
<feature type="domain" description="PDZ" evidence="2">
    <location>
        <begin position="220"/>
        <end position="296"/>
    </location>
</feature>
<dbReference type="Gene3D" id="2.30.42.10">
    <property type="match status" value="3"/>
</dbReference>
<dbReference type="Pfam" id="PF00595">
    <property type="entry name" value="PDZ"/>
    <property type="match status" value="3"/>
</dbReference>
<proteinExistence type="predicted"/>
<dbReference type="CDD" id="cd00136">
    <property type="entry name" value="PDZ_canonical"/>
    <property type="match status" value="1"/>
</dbReference>
<accession>A0AAD4RDS6</accession>
<dbReference type="GO" id="GO:0007155">
    <property type="term" value="P:cell adhesion"/>
    <property type="evidence" value="ECO:0007669"/>
    <property type="project" value="TreeGrafter"/>
</dbReference>
<dbReference type="Proteomes" id="UP001201812">
    <property type="component" value="Unassembled WGS sequence"/>
</dbReference>
<dbReference type="GO" id="GO:0045197">
    <property type="term" value="P:establishment or maintenance of epithelial cell apical/basal polarity"/>
    <property type="evidence" value="ECO:0007669"/>
    <property type="project" value="TreeGrafter"/>
</dbReference>
<sequence>MINQSPSSSHLISSKPLEDYVTVLAIYDDPPPLPSRFRTVPPVKSSSFNNFHPASTELGASSSKNVQRTSPTVISIDSTNGQTSAHTVYIEPSQERKRVREDVVEVTNLDQLPTEGLHVGTDKKRASFARANLSANSSPLFVNKLDERSSQDNTSIAGRSMRSVSMDPSPARLSSRNKDSRKSRFTEAFFDAKERLEQEFEHGANISSLSCGSKNFRHWRIMLSSDTVNMPTGVEISAIPDPNRPNRLVAVEVLRIEDGGRIAEDGRLKVGDQITEINEHPCSEMSLARARLYLRDLEQLSDPFLAFNRQIQPAKEFGATDPIISKPVKTALQQGNTSKIGETLSLEVQKGEGGFGFSFASRYNAFNEHLFYVKTVKNDGLSYGILKIGDRLLEIDGKSLTNLQQSDITALLKSKKVGEAIKILVSRISENEQEDTNNTHAASIHEDLTDSKKDVPIMEKDRLSVSFKEVEQLRSLLLKKLPKDGSKLEELVIPLNESPSAGLGISLKAQRIYSDGEATDSGLYIRSILHGSAAHRDGHLKPDDRLIAIEDVNLLDYELNGEALEAFMKCLSGMPSNARSVKIFVTRKEKKAPDPHTEFVINRVVIPQASEGKDSSSQAERISSEYNHRIVDGSESDLSMAPEADAFVRDTATRKSISEKRPFGTHNDPSHLQTYQRIKHQRQTSAPAVNNTPRTPTDSDGLYRRRRSVGTRMIGQRDKRMSVMPNENDKIPSRDLRKIRPVTVYDDGSAFNPSQIGKYNAYSWDGSKPGIPGMKYKYSIASSELNPKENSTRKQSKFLNFFRGGSGKKSCAKEVPTHRAESPCKNKENIELEASPKRRSTSIEHNSTTDHSPDMRKANKTGSATMDHRRIQSTIEQTSSGSISGSMSQPALSNVFRTSERVPLAHLHAGNDSLAHLRDARQRRKSTGGFLKLFQKSGRGSPENFRAEGEKDDVVKRNTRFNERVKTKDVASSQWYDQDKHQSSQMHRRPPPPPYGEQRSPLYINAIPSPHSHQRMYSAQQPYHEQNVVHASPVIAQDGWPQKPNTNHWNNIHSGASSGMRNVVHSYATISTDTPTTVSRTETIQALMEMPFHSTVTGCLHHPSTSHQANATPQRGDSLPSRPVPPSHRPRHQRMVTVDQPPAQIITIPSTAGLRTAESFRPRRTQKEQVDLQPKREKLIPEFKLPQSRPIPLQGYTRSAQSAIRPKSLGVPSHIQQDMYITQQDIPCNTQPPRPSHSCHYLTDSRTRVQIHPSNHENPPYLITKRDYYETKASDSNSQNNHNVSYCSRENDDKVNYNVRPPPPPHRSNSDGKSSTRRSRSKMRKPAASAVFYDNCEPPVRC</sequence>
<dbReference type="SMART" id="SM00228">
    <property type="entry name" value="PDZ"/>
    <property type="match status" value="3"/>
</dbReference>
<dbReference type="GO" id="GO:0051660">
    <property type="term" value="P:establishment of centrosome localization"/>
    <property type="evidence" value="ECO:0007669"/>
    <property type="project" value="TreeGrafter"/>
</dbReference>
<dbReference type="PANTHER" id="PTHR16484">
    <property type="entry name" value="PARTITIONING DEFECTIVE 3 RELATED"/>
    <property type="match status" value="1"/>
</dbReference>
<organism evidence="3 4">
    <name type="scientific">Ditylenchus destructor</name>
    <dbReference type="NCBI Taxonomy" id="166010"/>
    <lineage>
        <taxon>Eukaryota</taxon>
        <taxon>Metazoa</taxon>
        <taxon>Ecdysozoa</taxon>
        <taxon>Nematoda</taxon>
        <taxon>Chromadorea</taxon>
        <taxon>Rhabditida</taxon>
        <taxon>Tylenchina</taxon>
        <taxon>Tylenchomorpha</taxon>
        <taxon>Sphaerularioidea</taxon>
        <taxon>Anguinidae</taxon>
        <taxon>Anguininae</taxon>
        <taxon>Ditylenchus</taxon>
    </lineage>
</organism>
<feature type="compositionally biased region" description="Basic and acidic residues" evidence="1">
    <location>
        <begin position="945"/>
        <end position="969"/>
    </location>
</feature>
<dbReference type="GO" id="GO:0005912">
    <property type="term" value="C:adherens junction"/>
    <property type="evidence" value="ECO:0007669"/>
    <property type="project" value="TreeGrafter"/>
</dbReference>